<dbReference type="CDD" id="cd13686">
    <property type="entry name" value="GluR_Plant"/>
    <property type="match status" value="1"/>
</dbReference>
<dbReference type="InterPro" id="IPR017103">
    <property type="entry name" value="Iontropic_Glu_rcpt_pln"/>
</dbReference>
<dbReference type="PANTHER" id="PTHR34836">
    <property type="entry name" value="OS06G0188250 PROTEIN"/>
    <property type="match status" value="1"/>
</dbReference>
<dbReference type="InterPro" id="IPR001828">
    <property type="entry name" value="ANF_lig-bd_rcpt"/>
</dbReference>
<evidence type="ECO:0000256" key="5">
    <source>
        <dbReference type="ARBA" id="ARBA00022692"/>
    </source>
</evidence>
<comment type="similarity">
    <text evidence="2 15">Belongs to the glutamate-gated ion channel (TC 1.A.10.1) family.</text>
</comment>
<evidence type="ECO:0000256" key="13">
    <source>
        <dbReference type="ARBA" id="ARBA00023303"/>
    </source>
</evidence>
<evidence type="ECO:0000256" key="12">
    <source>
        <dbReference type="ARBA" id="ARBA00023286"/>
    </source>
</evidence>
<evidence type="ECO:0000256" key="9">
    <source>
        <dbReference type="ARBA" id="ARBA00023136"/>
    </source>
</evidence>
<feature type="chain" id="PRO_5019338908" description="Glutamate receptor" evidence="19">
    <location>
        <begin position="21"/>
        <end position="861"/>
    </location>
</feature>
<dbReference type="PANTHER" id="PTHR34836:SF1">
    <property type="entry name" value="OS09G0428600 PROTEIN"/>
    <property type="match status" value="1"/>
</dbReference>
<feature type="domain" description="Ionotropic glutamate receptor C-terminal" evidence="20">
    <location>
        <begin position="399"/>
        <end position="745"/>
    </location>
</feature>
<feature type="signal peptide" evidence="19">
    <location>
        <begin position="1"/>
        <end position="20"/>
    </location>
</feature>
<protein>
    <recommendedName>
        <fullName evidence="15">Glutamate receptor</fullName>
    </recommendedName>
</protein>
<dbReference type="Pfam" id="PF01094">
    <property type="entry name" value="ANF_receptor"/>
    <property type="match status" value="1"/>
</dbReference>
<reference evidence="21" key="5">
    <citation type="journal article" date="2021" name="G3 (Bethesda)">
        <title>Aegilops tauschii genome assembly Aet v5.0 features greater sequence contiguity and improved annotation.</title>
        <authorList>
            <person name="Wang L."/>
            <person name="Zhu T."/>
            <person name="Rodriguez J.C."/>
            <person name="Deal K.R."/>
            <person name="Dubcovsky J."/>
            <person name="McGuire P.E."/>
            <person name="Lux T."/>
            <person name="Spannagl M."/>
            <person name="Mayer K.F.X."/>
            <person name="Baldrich P."/>
            <person name="Meyers B.C."/>
            <person name="Huo N."/>
            <person name="Gu Y.Q."/>
            <person name="Zhou H."/>
            <person name="Devos K.M."/>
            <person name="Bennetzen J.L."/>
            <person name="Unver T."/>
            <person name="Budak H."/>
            <person name="Gulick P.J."/>
            <person name="Galiba G."/>
            <person name="Kalapos B."/>
            <person name="Nelson D.R."/>
            <person name="Li P."/>
            <person name="You F.M."/>
            <person name="Luo M.C."/>
            <person name="Dvorak J."/>
        </authorList>
    </citation>
    <scope>NUCLEOTIDE SEQUENCE [LARGE SCALE GENOMIC DNA]</scope>
    <source>
        <strain evidence="21">cv. AL8/78</strain>
    </source>
</reference>
<dbReference type="AlphaFoldDB" id="A0A453KVT2"/>
<dbReference type="InterPro" id="IPR001320">
    <property type="entry name" value="Iontro_rcpt_C"/>
</dbReference>
<reference evidence="21" key="3">
    <citation type="journal article" date="2017" name="Nature">
        <title>Genome sequence of the progenitor of the wheat D genome Aegilops tauschii.</title>
        <authorList>
            <person name="Luo M.C."/>
            <person name="Gu Y.Q."/>
            <person name="Puiu D."/>
            <person name="Wang H."/>
            <person name="Twardziok S.O."/>
            <person name="Deal K.R."/>
            <person name="Huo N."/>
            <person name="Zhu T."/>
            <person name="Wang L."/>
            <person name="Wang Y."/>
            <person name="McGuire P.E."/>
            <person name="Liu S."/>
            <person name="Long H."/>
            <person name="Ramasamy R.K."/>
            <person name="Rodriguez J.C."/>
            <person name="Van S.L."/>
            <person name="Yuan L."/>
            <person name="Wang Z."/>
            <person name="Xia Z."/>
            <person name="Xiao L."/>
            <person name="Anderson O.D."/>
            <person name="Ouyang S."/>
            <person name="Liang Y."/>
            <person name="Zimin A.V."/>
            <person name="Pertea G."/>
            <person name="Qi P."/>
            <person name="Bennetzen J.L."/>
            <person name="Dai X."/>
            <person name="Dawson M.W."/>
            <person name="Muller H.G."/>
            <person name="Kugler K."/>
            <person name="Rivarola-Duarte L."/>
            <person name="Spannagl M."/>
            <person name="Mayer K.F.X."/>
            <person name="Lu F.H."/>
            <person name="Bevan M.W."/>
            <person name="Leroy P."/>
            <person name="Li P."/>
            <person name="You F.M."/>
            <person name="Sun Q."/>
            <person name="Liu Z."/>
            <person name="Lyons E."/>
            <person name="Wicker T."/>
            <person name="Salzberg S.L."/>
            <person name="Devos K.M."/>
            <person name="Dvorak J."/>
        </authorList>
    </citation>
    <scope>NUCLEOTIDE SEQUENCE [LARGE SCALE GENOMIC DNA]</scope>
    <source>
        <strain evidence="21">cv. AL8/78</strain>
    </source>
</reference>
<evidence type="ECO:0000256" key="15">
    <source>
        <dbReference type="PIRNR" id="PIRNR037090"/>
    </source>
</evidence>
<evidence type="ECO:0000256" key="19">
    <source>
        <dbReference type="SAM" id="SignalP"/>
    </source>
</evidence>
<evidence type="ECO:0000256" key="4">
    <source>
        <dbReference type="ARBA" id="ARBA00022448"/>
    </source>
</evidence>
<comment type="subunit">
    <text evidence="3">May form heteromers.</text>
</comment>
<evidence type="ECO:0000256" key="2">
    <source>
        <dbReference type="ARBA" id="ARBA00008685"/>
    </source>
</evidence>
<keyword evidence="9 15" id="KW-0472">Membrane</keyword>
<evidence type="ECO:0000256" key="11">
    <source>
        <dbReference type="ARBA" id="ARBA00023180"/>
    </source>
</evidence>
<feature type="region of interest" description="Disordered" evidence="17">
    <location>
        <begin position="798"/>
        <end position="819"/>
    </location>
</feature>
<dbReference type="Gramene" id="AET5Gv20529800.10">
    <property type="protein sequence ID" value="AET5Gv20529800.10"/>
    <property type="gene ID" value="AET5Gv20529800"/>
</dbReference>
<comment type="subcellular location">
    <subcellularLocation>
        <location evidence="1">Membrane</location>
        <topology evidence="1">Multi-pass membrane protein</topology>
    </subcellularLocation>
</comment>
<name>A0A453KVT2_AEGTS</name>
<dbReference type="SUPFAM" id="SSF53850">
    <property type="entry name" value="Periplasmic binding protein-like II"/>
    <property type="match status" value="1"/>
</dbReference>
<feature type="compositionally biased region" description="Basic and acidic residues" evidence="17">
    <location>
        <begin position="803"/>
        <end position="818"/>
    </location>
</feature>
<organism evidence="21 22">
    <name type="scientific">Aegilops tauschii subsp. strangulata</name>
    <name type="common">Goatgrass</name>
    <dbReference type="NCBI Taxonomy" id="200361"/>
    <lineage>
        <taxon>Eukaryota</taxon>
        <taxon>Viridiplantae</taxon>
        <taxon>Streptophyta</taxon>
        <taxon>Embryophyta</taxon>
        <taxon>Tracheophyta</taxon>
        <taxon>Spermatophyta</taxon>
        <taxon>Magnoliopsida</taxon>
        <taxon>Liliopsida</taxon>
        <taxon>Poales</taxon>
        <taxon>Poaceae</taxon>
        <taxon>BOP clade</taxon>
        <taxon>Pooideae</taxon>
        <taxon>Triticodae</taxon>
        <taxon>Triticeae</taxon>
        <taxon>Triticinae</taxon>
        <taxon>Aegilops</taxon>
    </lineage>
</organism>
<dbReference type="PIRSF" id="PIRSF037090">
    <property type="entry name" value="Iontro_Glu-like_rcpt_pln"/>
    <property type="match status" value="1"/>
</dbReference>
<reference evidence="21" key="4">
    <citation type="submission" date="2019-03" db="UniProtKB">
        <authorList>
            <consortium name="EnsemblPlants"/>
        </authorList>
    </citation>
    <scope>IDENTIFICATION</scope>
</reference>
<dbReference type="InterPro" id="IPR015683">
    <property type="entry name" value="Ionotropic_Glu_rcpt"/>
</dbReference>
<evidence type="ECO:0000256" key="10">
    <source>
        <dbReference type="ARBA" id="ARBA00023170"/>
    </source>
</evidence>
<keyword evidence="12 15" id="KW-1071">Ligand-gated ion channel</keyword>
<reference evidence="22" key="1">
    <citation type="journal article" date="2014" name="Science">
        <title>Ancient hybridizations among the ancestral genomes of bread wheat.</title>
        <authorList>
            <consortium name="International Wheat Genome Sequencing Consortium,"/>
            <person name="Marcussen T."/>
            <person name="Sandve S.R."/>
            <person name="Heier L."/>
            <person name="Spannagl M."/>
            <person name="Pfeifer M."/>
            <person name="Jakobsen K.S."/>
            <person name="Wulff B.B."/>
            <person name="Steuernagel B."/>
            <person name="Mayer K.F."/>
            <person name="Olsen O.A."/>
        </authorList>
    </citation>
    <scope>NUCLEOTIDE SEQUENCE [LARGE SCALE GENOMIC DNA]</scope>
    <source>
        <strain evidence="22">cv. AL8/78</strain>
    </source>
</reference>
<sequence>MERASQITFFLLLIIHSSIAQNATTSGADEFPVGVILNLESLRGKMARTSILMALEDFYTAHRNYSPKVVLHIRDSKSNSIEAASAALDLLENYSVQVIIGPQTSSQAAFVSDLGNKSQVPVISFTATSPSLYSGSLPYFVRATLSDSTQVNSIASLIKAYGWRQVVPIYEETDYGRGVIPYLIDALQEIDVRVPYRSVIPLSATTEQITKELYKLLTMQTRVFLVHMSPDLASILFTMAKEVGMMKKGFVWIMTDGLTNVIDSTNPSVMEAMNGVLGVKFYTPKSEELDNFTIRWNRRLQIDNPNDPPLKLSIFELWGYDTIWAVAQAVENLGIKNKTSFQKPAVARNMTSLGTSRRLYHGESTTRHSGLASDLNPVIWPGKSTEVPRGWEAAVNGKKLRVGMHVSVYPQFMTSGKDPITGATKAEGLSIDVFEEAVKRLPYALPYEYVAFGTTNDTSTGGYDDFVYQVYLKKYDIAIGDITISENRMSYVDFTLPYTESGVAMVVPAKSSRTNNTWIFVEPLSRDLWLGSIILLFYTWVVLWLLEFLGNNTNIPGEVPRKLGIMTFFSLFGDKDRVERLLSRIVLIVWVFFFLVLSASYTANLATMLTIRQLNPTITDIHELRKSGDYVGCIRGSYVERILEQLNFDGSKIKTYNTYDGFYSALSKGSKNGGIAAFIHEVPYIRLFLVRNCKGYTMVPFYKAAGFGYVAFPKGSPLVGDISKAILSVIGGDTINQIEKKWIGIGYQNNCNNAGRAPDPEKLTPDGFTGLFILSGVVSTSSLLIAVVIYFYEKKNSTTKTQPDQKGDQAEGNERGNEAGEEMQNIGLQPIGHRRNASAVSWGFRRSFGTRVAPVSSSSRF</sequence>
<keyword evidence="6 19" id="KW-0732">Signal</keyword>
<dbReference type="InterPro" id="IPR044440">
    <property type="entry name" value="GABAb_receptor_plant_PBP1"/>
</dbReference>
<evidence type="ECO:0000256" key="3">
    <source>
        <dbReference type="ARBA" id="ARBA00011095"/>
    </source>
</evidence>
<feature type="transmembrane region" description="Helical" evidence="18">
    <location>
        <begin position="528"/>
        <end position="546"/>
    </location>
</feature>
<dbReference type="Proteomes" id="UP000015105">
    <property type="component" value="Chromosome 5D"/>
</dbReference>
<dbReference type="Gene3D" id="3.40.50.2300">
    <property type="match status" value="2"/>
</dbReference>
<feature type="disulfide bond" evidence="16">
    <location>
        <begin position="693"/>
        <end position="751"/>
    </location>
</feature>
<dbReference type="Pfam" id="PF00060">
    <property type="entry name" value="Lig_chan"/>
    <property type="match status" value="1"/>
</dbReference>
<dbReference type="STRING" id="200361.A0A453KVT2"/>
<accession>A0A453KVT2</accession>
<keyword evidence="11" id="KW-0325">Glycoprotein</keyword>
<dbReference type="Gene3D" id="1.10.287.70">
    <property type="match status" value="1"/>
</dbReference>
<keyword evidence="10 15" id="KW-0675">Receptor</keyword>
<keyword evidence="7 18" id="KW-1133">Transmembrane helix</keyword>
<dbReference type="Pfam" id="PF10613">
    <property type="entry name" value="Lig_chan-Glu_bd"/>
    <property type="match status" value="1"/>
</dbReference>
<dbReference type="GO" id="GO:0015276">
    <property type="term" value="F:ligand-gated monoatomic ion channel activity"/>
    <property type="evidence" value="ECO:0007669"/>
    <property type="project" value="InterPro"/>
</dbReference>
<dbReference type="Gene3D" id="3.40.190.10">
    <property type="entry name" value="Periplasmic binding protein-like II"/>
    <property type="match status" value="1"/>
</dbReference>
<evidence type="ECO:0000313" key="21">
    <source>
        <dbReference type="EnsemblPlants" id="AET5Gv20529800.10"/>
    </source>
</evidence>
<feature type="transmembrane region" description="Helical" evidence="18">
    <location>
        <begin position="768"/>
        <end position="792"/>
    </location>
</feature>
<evidence type="ECO:0000256" key="8">
    <source>
        <dbReference type="ARBA" id="ARBA00023065"/>
    </source>
</evidence>
<evidence type="ECO:0000256" key="1">
    <source>
        <dbReference type="ARBA" id="ARBA00004141"/>
    </source>
</evidence>
<evidence type="ECO:0000256" key="7">
    <source>
        <dbReference type="ARBA" id="ARBA00022989"/>
    </source>
</evidence>
<proteinExistence type="inferred from homology"/>
<keyword evidence="4 15" id="KW-0813">Transport</keyword>
<evidence type="ECO:0000313" key="22">
    <source>
        <dbReference type="Proteomes" id="UP000015105"/>
    </source>
</evidence>
<evidence type="ECO:0000256" key="14">
    <source>
        <dbReference type="ARBA" id="ARBA00049638"/>
    </source>
</evidence>
<dbReference type="FunFam" id="3.40.50.2300:FF:000169">
    <property type="entry name" value="Glutamate receptor"/>
    <property type="match status" value="1"/>
</dbReference>
<dbReference type="InterPro" id="IPR019594">
    <property type="entry name" value="Glu/Gly-bd"/>
</dbReference>
<keyword evidence="8 15" id="KW-0406">Ion transport</keyword>
<dbReference type="SUPFAM" id="SSF53822">
    <property type="entry name" value="Periplasmic binding protein-like I"/>
    <property type="match status" value="1"/>
</dbReference>
<evidence type="ECO:0000256" key="17">
    <source>
        <dbReference type="SAM" id="MobiDB-lite"/>
    </source>
</evidence>
<dbReference type="SMART" id="SM00079">
    <property type="entry name" value="PBPe"/>
    <property type="match status" value="1"/>
</dbReference>
<keyword evidence="22" id="KW-1185">Reference proteome</keyword>
<keyword evidence="5 18" id="KW-0812">Transmembrane</keyword>
<dbReference type="GO" id="GO:0016020">
    <property type="term" value="C:membrane"/>
    <property type="evidence" value="ECO:0007669"/>
    <property type="project" value="UniProtKB-SubCell"/>
</dbReference>
<keyword evidence="16" id="KW-1015">Disulfide bond</keyword>
<keyword evidence="13 15" id="KW-0407">Ion channel</keyword>
<comment type="function">
    <text evidence="14">Glutamate-gated receptor that probably acts as a non-selective cation channel. May be involved in light-signal transduction and calcium homeostasis via the regulation of calcium influx into cells.</text>
</comment>
<comment type="function">
    <text evidence="15">Glutamate-gated receptor that probably acts as non-selective cation channel.</text>
</comment>
<feature type="transmembrane region" description="Helical" evidence="18">
    <location>
        <begin position="581"/>
        <end position="601"/>
    </location>
</feature>
<evidence type="ECO:0000256" key="6">
    <source>
        <dbReference type="ARBA" id="ARBA00022729"/>
    </source>
</evidence>
<dbReference type="EnsemblPlants" id="AET5Gv20529800.10">
    <property type="protein sequence ID" value="AET5Gv20529800.10"/>
    <property type="gene ID" value="AET5Gv20529800"/>
</dbReference>
<evidence type="ECO:0000256" key="16">
    <source>
        <dbReference type="PIRSR" id="PIRSR037090-50"/>
    </source>
</evidence>
<dbReference type="CDD" id="cd19990">
    <property type="entry name" value="PBP1_GABAb_receptor_plant"/>
    <property type="match status" value="1"/>
</dbReference>
<evidence type="ECO:0000256" key="18">
    <source>
        <dbReference type="SAM" id="Phobius"/>
    </source>
</evidence>
<reference evidence="22" key="2">
    <citation type="journal article" date="2017" name="Nat. Plants">
        <title>The Aegilops tauschii genome reveals multiple impacts of transposons.</title>
        <authorList>
            <person name="Zhao G."/>
            <person name="Zou C."/>
            <person name="Li K."/>
            <person name="Wang K."/>
            <person name="Li T."/>
            <person name="Gao L."/>
            <person name="Zhang X."/>
            <person name="Wang H."/>
            <person name="Yang Z."/>
            <person name="Liu X."/>
            <person name="Jiang W."/>
            <person name="Mao L."/>
            <person name="Kong X."/>
            <person name="Jiao Y."/>
            <person name="Jia J."/>
        </authorList>
    </citation>
    <scope>NUCLEOTIDE SEQUENCE [LARGE SCALE GENOMIC DNA]</scope>
    <source>
        <strain evidence="22">cv. AL8/78</strain>
    </source>
</reference>
<dbReference type="FunFam" id="3.40.190.10:FF:000103">
    <property type="entry name" value="Glutamate receptor"/>
    <property type="match status" value="1"/>
</dbReference>
<evidence type="ECO:0000259" key="20">
    <source>
        <dbReference type="SMART" id="SM00079"/>
    </source>
</evidence>
<dbReference type="InterPro" id="IPR028082">
    <property type="entry name" value="Peripla_BP_I"/>
</dbReference>